<dbReference type="EMBL" id="MT144256">
    <property type="protein sequence ID" value="QJA51353.1"/>
    <property type="molecule type" value="Genomic_DNA"/>
</dbReference>
<proteinExistence type="predicted"/>
<evidence type="ECO:0000313" key="1">
    <source>
        <dbReference type="EMBL" id="QJA51353.1"/>
    </source>
</evidence>
<accession>A0A6H1ZTU8</accession>
<organism evidence="1">
    <name type="scientific">viral metagenome</name>
    <dbReference type="NCBI Taxonomy" id="1070528"/>
    <lineage>
        <taxon>unclassified sequences</taxon>
        <taxon>metagenomes</taxon>
        <taxon>organismal metagenomes</taxon>
    </lineage>
</organism>
<sequence length="153" mass="16958">MLFLSYVMSWQADSWKRVRDTVNGTQYLLNTNRLDSIRVHTGTAAGGDSSLYYFDNPFDHRDSGHYMVLDYPVDDLIHEINTALAHGSITLAVYTNNDPTLATVDTEIGVPYFAYAVADANVATRSWVTYVESGWATKTVLVNSTLAALLAQV</sequence>
<reference evidence="1" key="1">
    <citation type="submission" date="2020-03" db="EMBL/GenBank/DDBJ databases">
        <title>The deep terrestrial virosphere.</title>
        <authorList>
            <person name="Holmfeldt K."/>
            <person name="Nilsson E."/>
            <person name="Simone D."/>
            <person name="Lopez-Fernandez M."/>
            <person name="Wu X."/>
            <person name="de Brujin I."/>
            <person name="Lundin D."/>
            <person name="Andersson A."/>
            <person name="Bertilsson S."/>
            <person name="Dopson M."/>
        </authorList>
    </citation>
    <scope>NUCLEOTIDE SEQUENCE</scope>
    <source>
        <strain evidence="1">TM448A02083</strain>
    </source>
</reference>
<protein>
    <submittedName>
        <fullName evidence="1">Uncharacterized protein</fullName>
    </submittedName>
</protein>
<name>A0A6H1ZTU8_9ZZZZ</name>
<dbReference type="AlphaFoldDB" id="A0A6H1ZTU8"/>
<gene>
    <name evidence="1" type="ORF">TM448A02083_0001</name>
</gene>